<gene>
    <name evidence="3" type="ORF">Ae201684_010623</name>
</gene>
<evidence type="ECO:0000313" key="4">
    <source>
        <dbReference type="Proteomes" id="UP000481153"/>
    </source>
</evidence>
<dbReference type="PANTHER" id="PTHR46967:SF1">
    <property type="entry name" value="KERATIN-ASSOCIATED PROTEIN 16-1-LIKE"/>
    <property type="match status" value="1"/>
</dbReference>
<feature type="chain" id="PRO_5026232979" description="Tyrosine-protein kinase ephrin type A/B receptor-like domain-containing protein" evidence="1">
    <location>
        <begin position="20"/>
        <end position="1249"/>
    </location>
</feature>
<evidence type="ECO:0000313" key="3">
    <source>
        <dbReference type="EMBL" id="KAF0732337.1"/>
    </source>
</evidence>
<dbReference type="InterPro" id="IPR009030">
    <property type="entry name" value="Growth_fac_rcpt_cys_sf"/>
</dbReference>
<feature type="signal peptide" evidence="1">
    <location>
        <begin position="1"/>
        <end position="19"/>
    </location>
</feature>
<organism evidence="3 4">
    <name type="scientific">Aphanomyces euteiches</name>
    <dbReference type="NCBI Taxonomy" id="100861"/>
    <lineage>
        <taxon>Eukaryota</taxon>
        <taxon>Sar</taxon>
        <taxon>Stramenopiles</taxon>
        <taxon>Oomycota</taxon>
        <taxon>Saprolegniomycetes</taxon>
        <taxon>Saprolegniales</taxon>
        <taxon>Verrucalvaceae</taxon>
        <taxon>Aphanomyces</taxon>
    </lineage>
</organism>
<evidence type="ECO:0000259" key="2">
    <source>
        <dbReference type="Pfam" id="PF07699"/>
    </source>
</evidence>
<keyword evidence="1" id="KW-0732">Signal</keyword>
<keyword evidence="4" id="KW-1185">Reference proteome</keyword>
<dbReference type="SMART" id="SM01411">
    <property type="entry name" value="Ephrin_rec_like"/>
    <property type="match status" value="5"/>
</dbReference>
<dbReference type="PANTHER" id="PTHR46967">
    <property type="entry name" value="INSULIN-LIKE GROWTH FACTOR BINDING PROTEIN,N-TERMINAL"/>
    <property type="match status" value="1"/>
</dbReference>
<proteinExistence type="predicted"/>
<dbReference type="Pfam" id="PF24681">
    <property type="entry name" value="Kelch_KLHDC2_KLHL20_DRC7"/>
    <property type="match status" value="1"/>
</dbReference>
<dbReference type="SUPFAM" id="SSF57184">
    <property type="entry name" value="Growth factor receptor domain"/>
    <property type="match status" value="2"/>
</dbReference>
<comment type="caution">
    <text evidence="3">The sequence shown here is derived from an EMBL/GenBank/DDBJ whole genome shotgun (WGS) entry which is preliminary data.</text>
</comment>
<name>A0A6G0WXW3_9STRA</name>
<dbReference type="InterPro" id="IPR011641">
    <property type="entry name" value="Tyr-kin_ephrin_A/B_rcpt-like"/>
</dbReference>
<feature type="domain" description="Tyrosine-protein kinase ephrin type A/B receptor-like" evidence="2">
    <location>
        <begin position="434"/>
        <end position="482"/>
    </location>
</feature>
<evidence type="ECO:0000256" key="1">
    <source>
        <dbReference type="SAM" id="SignalP"/>
    </source>
</evidence>
<dbReference type="Gene3D" id="2.10.25.10">
    <property type="entry name" value="Laminin"/>
    <property type="match status" value="1"/>
</dbReference>
<dbReference type="SUPFAM" id="SSF117281">
    <property type="entry name" value="Kelch motif"/>
    <property type="match status" value="1"/>
</dbReference>
<sequence>MRRQLAPFLVALVIAYATAVDLCTTYVPLQSVLQNCNSIQVTANTAHVSHTASYLSPWVVMIGGYAFSTAQPATTNTVMLYDPVAASSVLIPTLSIGYAAPQLAPNFQPGTRSEHTAVVWDNAIVIYGGQNTDFMGDMWRLCLAPGGMSGKWDQVVTSTGSSFPPGRKGHSATLYATNATAMLTVVFGGTLSTTYQDTNDTYFKIISKPSGSMACQTSQPIVTWQRVLLANMSGSPTPRSYHTMALNPPGGTFQSCLILYGGQSTMDNSILDEMWSLCPQDLASTLPIEQQRFVWTQLVVLGTSPYPRFGHTTTPTFPDRFLIFGGSYRFPTDYLSDAWEYNLSLQRWIQQSLVVGGSNINSPRRFHSMTYTAQHVLVILGGISRAAFANCKPCPAGTYAESLGQSNCAICPDGTSSSIIGSVSRTTCILCPPGTFTSATNKSVCWNCPSGTYSNQSGTSQCTSCPANYYTNTSNASSLAACLACAVGTQFNSTAGLCSPCPPGSHRFQNTSGCALCPSGSYTSTLTEAQSPVCLPCPAMKANPSTGATSCQTCAANSYSSNQWSSCLSCSSSCPIGRNGAICSNQGNCVYGGCICNSTYSGYTCETPLILNSTATRGIVYFATPNQTVFFDNVTNSVTLQREAGTRGLLSVVVSLASGGNATVSNGGLPVGWSTSVIFQDQEMAKNISVPVRTVSQGCVSIVLALTDPFPLLHPSNVTSIDGAIVTLLVQATTISTASVNQVLATPTGYNISVAISNTANSVASMTLPPNGISTVNSYFYFDSNLDPWLIPLVPAMISSTQAQMAALPRTWLFSYNTRAAAPFGNDATGLLASLQTITSFPSTPISGTFLNLTFLQSLPWTPGALRTIIIVTSATSLAADTNVYTMEQGCWTANVMPYFLVPTPNLPMISQLISALGFGTAMGYNIQSFVTGPFQLLQAPPSSSIYLVTNPSNLIQMASLTFPSLTLSFRKSLTTDPVQTLAVANVLGYGVFQIFISTFMHSCINLPTAIIMPPYLGGWIPPFQTTFDLRAQWTALAGATQSNLTALSQVAQGFMIQATANSSYAQAFPVFLQSNTPIVIRGYIKFSTMINLPSIELVTQGSGSILRTSVPISTPTSSLDWQFLYSRVILTQTTTSLQIVVNASNLVQIANLGMYTEPLFACRCDPGYFVRNGNCERCPAGFACGGGIQTACMQQTYSFGAFASCQPCLTGWTCSGGLASPCPKGTFTNDAITCRPCPPGFKCLQGKQ</sequence>
<dbReference type="InterPro" id="IPR015915">
    <property type="entry name" value="Kelch-typ_b-propeller"/>
</dbReference>
<reference evidence="3 4" key="1">
    <citation type="submission" date="2019-07" db="EMBL/GenBank/DDBJ databases">
        <title>Genomics analysis of Aphanomyces spp. identifies a new class of oomycete effector associated with host adaptation.</title>
        <authorList>
            <person name="Gaulin E."/>
        </authorList>
    </citation>
    <scope>NUCLEOTIDE SEQUENCE [LARGE SCALE GENOMIC DNA]</scope>
    <source>
        <strain evidence="3 4">ATCC 201684</strain>
    </source>
</reference>
<dbReference type="AlphaFoldDB" id="A0A6G0WXW3"/>
<dbReference type="EMBL" id="VJMJ01000135">
    <property type="protein sequence ID" value="KAF0732337.1"/>
    <property type="molecule type" value="Genomic_DNA"/>
</dbReference>
<dbReference type="Gene3D" id="2.120.10.80">
    <property type="entry name" value="Kelch-type beta propeller"/>
    <property type="match status" value="2"/>
</dbReference>
<dbReference type="Proteomes" id="UP000481153">
    <property type="component" value="Unassembled WGS sequence"/>
</dbReference>
<protein>
    <recommendedName>
        <fullName evidence="2">Tyrosine-protein kinase ephrin type A/B receptor-like domain-containing protein</fullName>
    </recommendedName>
</protein>
<dbReference type="Gene3D" id="2.10.50.10">
    <property type="entry name" value="Tumor Necrosis Factor Receptor, subunit A, domain 2"/>
    <property type="match status" value="3"/>
</dbReference>
<accession>A0A6G0WXW3</accession>
<dbReference type="VEuPathDB" id="FungiDB:AeMF1_001134"/>
<dbReference type="Pfam" id="PF07699">
    <property type="entry name" value="Ephrin_rec_like"/>
    <property type="match status" value="1"/>
</dbReference>